<dbReference type="RefSeq" id="WP_157059741.1">
    <property type="nucleotide sequence ID" value="NZ_JQBX01000002.1"/>
</dbReference>
<organism evidence="1 2">
    <name type="scientific">Pediococcus stilesii</name>
    <dbReference type="NCBI Taxonomy" id="331679"/>
    <lineage>
        <taxon>Bacteria</taxon>
        <taxon>Bacillati</taxon>
        <taxon>Bacillota</taxon>
        <taxon>Bacilli</taxon>
        <taxon>Lactobacillales</taxon>
        <taxon>Lactobacillaceae</taxon>
        <taxon>Pediococcus</taxon>
    </lineage>
</organism>
<gene>
    <name evidence="1" type="ORF">IV81_GL000759</name>
</gene>
<name>A0A0R2L6Z2_9LACO</name>
<accession>A0A0R2L6Z2</accession>
<proteinExistence type="predicted"/>
<dbReference type="EMBL" id="JQBX01000002">
    <property type="protein sequence ID" value="KRN94970.1"/>
    <property type="molecule type" value="Genomic_DNA"/>
</dbReference>
<evidence type="ECO:0000313" key="2">
    <source>
        <dbReference type="Proteomes" id="UP000051859"/>
    </source>
</evidence>
<protein>
    <submittedName>
        <fullName evidence="1">Uncharacterized protein</fullName>
    </submittedName>
</protein>
<dbReference type="Proteomes" id="UP000051859">
    <property type="component" value="Unassembled WGS sequence"/>
</dbReference>
<keyword evidence="2" id="KW-1185">Reference proteome</keyword>
<dbReference type="AlphaFoldDB" id="A0A0R2L6Z2"/>
<sequence>MTIIIALICMLILSAVPLLIEIVIDTTFREIGNLRRAGVPFKDAWTMVVKEKFKRK</sequence>
<dbReference type="PATRIC" id="fig|331679.3.peg.766"/>
<reference evidence="1 2" key="1">
    <citation type="journal article" date="2015" name="Genome Announc.">
        <title>Expanding the biotechnology potential of lactobacilli through comparative genomics of 213 strains and associated genera.</title>
        <authorList>
            <person name="Sun Z."/>
            <person name="Harris H.M."/>
            <person name="McCann A."/>
            <person name="Guo C."/>
            <person name="Argimon S."/>
            <person name="Zhang W."/>
            <person name="Yang X."/>
            <person name="Jeffery I.B."/>
            <person name="Cooney J.C."/>
            <person name="Kagawa T.F."/>
            <person name="Liu W."/>
            <person name="Song Y."/>
            <person name="Salvetti E."/>
            <person name="Wrobel A."/>
            <person name="Rasinkangas P."/>
            <person name="Parkhill J."/>
            <person name="Rea M.C."/>
            <person name="O'Sullivan O."/>
            <person name="Ritari J."/>
            <person name="Douillard F.P."/>
            <person name="Paul Ross R."/>
            <person name="Yang R."/>
            <person name="Briner A.E."/>
            <person name="Felis G.E."/>
            <person name="de Vos W.M."/>
            <person name="Barrangou R."/>
            <person name="Klaenhammer T.R."/>
            <person name="Caufield P.W."/>
            <person name="Cui Y."/>
            <person name="Zhang H."/>
            <person name="O'Toole P.W."/>
        </authorList>
    </citation>
    <scope>NUCLEOTIDE SEQUENCE [LARGE SCALE GENOMIC DNA]</scope>
    <source>
        <strain evidence="1 2">DSM 18001</strain>
    </source>
</reference>
<evidence type="ECO:0000313" key="1">
    <source>
        <dbReference type="EMBL" id="KRN94970.1"/>
    </source>
</evidence>
<comment type="caution">
    <text evidence="1">The sequence shown here is derived from an EMBL/GenBank/DDBJ whole genome shotgun (WGS) entry which is preliminary data.</text>
</comment>